<dbReference type="InterPro" id="IPR023184">
    <property type="entry name" value="Ubol_cytC_Rdtase_hinge_dom"/>
</dbReference>
<evidence type="ECO:0000256" key="3">
    <source>
        <dbReference type="ARBA" id="ARBA00022448"/>
    </source>
</evidence>
<feature type="region of interest" description="Disordered" evidence="9">
    <location>
        <begin position="19"/>
        <end position="41"/>
    </location>
</feature>
<dbReference type="GO" id="GO:0005743">
    <property type="term" value="C:mitochondrial inner membrane"/>
    <property type="evidence" value="ECO:0007669"/>
    <property type="project" value="UniProtKB-SubCell"/>
</dbReference>
<evidence type="ECO:0000256" key="4">
    <source>
        <dbReference type="ARBA" id="ARBA00022660"/>
    </source>
</evidence>
<keyword evidence="8" id="KW-0472">Membrane</keyword>
<keyword evidence="6" id="KW-0249">Electron transport</keyword>
<gene>
    <name evidence="11" type="ORF">H4R34_005860</name>
</gene>
<comment type="caution">
    <text evidence="11">The sequence shown here is derived from an EMBL/GenBank/DDBJ whole genome shotgun (WGS) entry which is preliminary data.</text>
</comment>
<feature type="compositionally biased region" description="Acidic residues" evidence="9">
    <location>
        <begin position="20"/>
        <end position="38"/>
    </location>
</feature>
<evidence type="ECO:0000313" key="12">
    <source>
        <dbReference type="Proteomes" id="UP001151582"/>
    </source>
</evidence>
<dbReference type="EMBL" id="JANBQB010001520">
    <property type="protein sequence ID" value="KAJ1971069.1"/>
    <property type="molecule type" value="Genomic_DNA"/>
</dbReference>
<accession>A0A9W8AW74</accession>
<sequence>MSLLDMLKESLFPAVSCDADQAEEPAADAEEEAQEAEDTMPGIQEACSETPICHPFKHHLEECTARVENGSDETCVE</sequence>
<comment type="subcellular location">
    <subcellularLocation>
        <location evidence="1">Mitochondrion inner membrane</location>
    </subcellularLocation>
</comment>
<dbReference type="InterPro" id="IPR036811">
    <property type="entry name" value="Ubol_cytC_Rdtase_hinge_dom_sf"/>
</dbReference>
<protein>
    <recommendedName>
        <fullName evidence="10">Ubiquinol-cytochrome C reductase hinge domain-containing protein</fullName>
    </recommendedName>
</protein>
<name>A0A9W8AW74_9FUNG</name>
<dbReference type="OrthoDB" id="405848at2759"/>
<reference evidence="11" key="1">
    <citation type="submission" date="2022-07" db="EMBL/GenBank/DDBJ databases">
        <title>Phylogenomic reconstructions and comparative analyses of Kickxellomycotina fungi.</title>
        <authorList>
            <person name="Reynolds N.K."/>
            <person name="Stajich J.E."/>
            <person name="Barry K."/>
            <person name="Grigoriev I.V."/>
            <person name="Crous P."/>
            <person name="Smith M.E."/>
        </authorList>
    </citation>
    <scope>NUCLEOTIDE SEQUENCE</scope>
    <source>
        <strain evidence="11">RSA 567</strain>
    </source>
</reference>
<evidence type="ECO:0000313" key="11">
    <source>
        <dbReference type="EMBL" id="KAJ1971069.1"/>
    </source>
</evidence>
<evidence type="ECO:0000256" key="5">
    <source>
        <dbReference type="ARBA" id="ARBA00022792"/>
    </source>
</evidence>
<dbReference type="Gene3D" id="1.10.287.20">
    <property type="entry name" value="Ubiquinol-cytochrome C reductase hinge domain"/>
    <property type="match status" value="1"/>
</dbReference>
<evidence type="ECO:0000256" key="6">
    <source>
        <dbReference type="ARBA" id="ARBA00022982"/>
    </source>
</evidence>
<organism evidence="11 12">
    <name type="scientific">Dimargaris verticillata</name>
    <dbReference type="NCBI Taxonomy" id="2761393"/>
    <lineage>
        <taxon>Eukaryota</taxon>
        <taxon>Fungi</taxon>
        <taxon>Fungi incertae sedis</taxon>
        <taxon>Zoopagomycota</taxon>
        <taxon>Kickxellomycotina</taxon>
        <taxon>Dimargaritomycetes</taxon>
        <taxon>Dimargaritales</taxon>
        <taxon>Dimargaritaceae</taxon>
        <taxon>Dimargaris</taxon>
    </lineage>
</organism>
<dbReference type="Proteomes" id="UP001151582">
    <property type="component" value="Unassembled WGS sequence"/>
</dbReference>
<keyword evidence="12" id="KW-1185">Reference proteome</keyword>
<dbReference type="SUPFAM" id="SSF81531">
    <property type="entry name" value="Non-heme 11 kDa protein of cytochrome bc1 complex (Ubiquinol-cytochrome c reductase)"/>
    <property type="match status" value="1"/>
</dbReference>
<keyword evidence="3" id="KW-0813">Transport</keyword>
<feature type="domain" description="Ubiquinol-cytochrome C reductase hinge" evidence="10">
    <location>
        <begin position="38"/>
        <end position="77"/>
    </location>
</feature>
<evidence type="ECO:0000259" key="10">
    <source>
        <dbReference type="Pfam" id="PF02320"/>
    </source>
</evidence>
<dbReference type="AlphaFoldDB" id="A0A9W8AW74"/>
<evidence type="ECO:0000256" key="8">
    <source>
        <dbReference type="ARBA" id="ARBA00023136"/>
    </source>
</evidence>
<keyword evidence="4" id="KW-0679">Respiratory chain</keyword>
<comment type="similarity">
    <text evidence="2">Belongs to the UQCRH/QCR6 family.</text>
</comment>
<evidence type="ECO:0000256" key="7">
    <source>
        <dbReference type="ARBA" id="ARBA00023128"/>
    </source>
</evidence>
<evidence type="ECO:0000256" key="9">
    <source>
        <dbReference type="SAM" id="MobiDB-lite"/>
    </source>
</evidence>
<dbReference type="Pfam" id="PF02320">
    <property type="entry name" value="UCR_hinge"/>
    <property type="match status" value="1"/>
</dbReference>
<keyword evidence="7" id="KW-0496">Mitochondrion</keyword>
<keyword evidence="5" id="KW-0999">Mitochondrion inner membrane</keyword>
<proteinExistence type="inferred from homology"/>
<feature type="non-terminal residue" evidence="11">
    <location>
        <position position="77"/>
    </location>
</feature>
<evidence type="ECO:0000256" key="1">
    <source>
        <dbReference type="ARBA" id="ARBA00004273"/>
    </source>
</evidence>
<evidence type="ECO:0000256" key="2">
    <source>
        <dbReference type="ARBA" id="ARBA00006498"/>
    </source>
</evidence>